<evidence type="ECO:0000313" key="2">
    <source>
        <dbReference type="Proteomes" id="UP000244727"/>
    </source>
</evidence>
<dbReference type="EMBL" id="CP028858">
    <property type="protein sequence ID" value="AWB28465.1"/>
    <property type="molecule type" value="Genomic_DNA"/>
</dbReference>
<evidence type="ECO:0000313" key="1">
    <source>
        <dbReference type="EMBL" id="AWB28465.1"/>
    </source>
</evidence>
<proteinExistence type="predicted"/>
<dbReference type="Proteomes" id="UP000244727">
    <property type="component" value="Chromosome"/>
</dbReference>
<dbReference type="RefSeq" id="WP_108383913.1">
    <property type="nucleotide sequence ID" value="NZ_CP028858.1"/>
</dbReference>
<evidence type="ECO:0008006" key="3">
    <source>
        <dbReference type="Google" id="ProtNLM"/>
    </source>
</evidence>
<gene>
    <name evidence="1" type="ORF">HARCEL1_12515</name>
</gene>
<dbReference type="KEGG" id="harc:HARCEL1_12515"/>
<dbReference type="AlphaFoldDB" id="A0A2R4X3T8"/>
<reference evidence="1 2" key="1">
    <citation type="submission" date="2018-04" db="EMBL/GenBank/DDBJ databases">
        <title>Halococcoides cellulosivorans gen. nov., sp. nov., an extremely halophilic cellulose-utilizing haloarchaeon from hypersaline lakes.</title>
        <authorList>
            <person name="Sorokin D.Y."/>
            <person name="Toshchakov S.V."/>
            <person name="Samarov N.I."/>
            <person name="Korzhenkov A."/>
            <person name="Kublanov I.V."/>
        </authorList>
    </citation>
    <scope>NUCLEOTIDE SEQUENCE [LARGE SCALE GENOMIC DNA]</scope>
    <source>
        <strain evidence="1 2">HArcel1</strain>
    </source>
</reference>
<protein>
    <recommendedName>
        <fullName evidence="3">DUF4829 domain-containing protein</fullName>
    </recommendedName>
</protein>
<name>A0A2R4X3T8_9EURY</name>
<keyword evidence="2" id="KW-1185">Reference proteome</keyword>
<organism evidence="1 2">
    <name type="scientific">Halococcoides cellulosivorans</name>
    <dbReference type="NCBI Taxonomy" id="1679096"/>
    <lineage>
        <taxon>Archaea</taxon>
        <taxon>Methanobacteriati</taxon>
        <taxon>Methanobacteriota</taxon>
        <taxon>Stenosarchaea group</taxon>
        <taxon>Halobacteria</taxon>
        <taxon>Halobacteriales</taxon>
        <taxon>Haloarculaceae</taxon>
        <taxon>Halococcoides</taxon>
    </lineage>
</organism>
<dbReference type="GeneID" id="36513344"/>
<accession>A0A2R4X3T8</accession>
<sequence length="112" mass="12644">MAEDWDATEYDLDYDLLDNPEGYPAEGVEIDDERFEALANHLEDEYGHPGKRHFRVEDLEYIEPDVYAVSFSVIGGGATVPGTAWAAIAVWEDTAGEWTLEDVEKLYANSFH</sequence>